<feature type="region of interest" description="Disordered" evidence="2">
    <location>
        <begin position="94"/>
        <end position="116"/>
    </location>
</feature>
<comment type="caution">
    <text evidence="3">The sequence shown here is derived from an EMBL/GenBank/DDBJ whole genome shotgun (WGS) entry which is preliminary data.</text>
</comment>
<dbReference type="EMBL" id="JAUCMV010000004">
    <property type="protein sequence ID" value="KAK0406959.1"/>
    <property type="molecule type" value="Genomic_DNA"/>
</dbReference>
<sequence length="752" mass="84083">MLEDENLDSRKRPLLDASPDSFSSKIVKRDPSRHVSLSSEAGFANLTNTSQLELFLNMDSSNDRESPENTNSQSDAGPSPRILSPVLEVSREGDLSGRNVTFRSPGRKTPARKSMGISGELRKAYRGYSPIAEARELCEQAAGAGTLNSTVVGCIKDRLDDISFLHHEMALNQEEGLKTKLEKADILITQLTDELEDLKEEKNAMALELIDVKRQLDAQCKNEDKLKEEKERLAMEVQELKQQLKEMGQTIDLREELKDLAKAVHSNGQGALSNLQDINEKLSALDQIAEIKSMMTKARDDEIESLRSQNQKLNSELIELSKLKAREGALNEIKDLLKEPKEPVDGANEGTAAALVSVQAAVDDFKNETQGIMKAGTEKMDDLHKMVKDLQEQFLSSMVTATSATDGDRDMEIRMDESKALQEELEKTRREIVSLKCQYGVMTKRVARKELGDGAFEPPACLFSATQLKQIKQWMTSVGNDEEERPRASRTPATRRKTTAAAVEQGIPDVESVLIIEPETPSTSRRTSNRRKTREYVLGEVLQNPVVLLDDVDEEEEKETILEALRKVLDPKQNSAFVDASIGVPFDLSEVFFIVTTHESSTKKKKRIADEKAKPSSKPAKPASGSSETPSENFAGRRLFVCETLGVRSYPVESVKEWRTNWQYGISFVAIVDGFTRFIGAIETCKNFRSRVTLVTGDVKEATKRAVNDCHHLLKQNLDKYGIVNQETMKDGIHIHFPNLRLSSLSWRSSPR</sequence>
<feature type="region of interest" description="Disordered" evidence="2">
    <location>
        <begin position="477"/>
        <end position="499"/>
    </location>
</feature>
<accession>A0AA39HLN2</accession>
<keyword evidence="4" id="KW-1185">Reference proteome</keyword>
<feature type="coiled-coil region" evidence="1">
    <location>
        <begin position="181"/>
        <end position="257"/>
    </location>
</feature>
<protein>
    <submittedName>
        <fullName evidence="3">Uncharacterized protein</fullName>
    </submittedName>
</protein>
<dbReference type="GO" id="GO:0004252">
    <property type="term" value="F:serine-type endopeptidase activity"/>
    <property type="evidence" value="ECO:0007669"/>
    <property type="project" value="InterPro"/>
</dbReference>
<reference evidence="3" key="1">
    <citation type="submission" date="2023-06" db="EMBL/GenBank/DDBJ databases">
        <title>Genomic analysis of the entomopathogenic nematode Steinernema hermaphroditum.</title>
        <authorList>
            <person name="Schwarz E.M."/>
            <person name="Heppert J.K."/>
            <person name="Baniya A."/>
            <person name="Schwartz H.T."/>
            <person name="Tan C.-H."/>
            <person name="Antoshechkin I."/>
            <person name="Sternberg P.W."/>
            <person name="Goodrich-Blair H."/>
            <person name="Dillman A.R."/>
        </authorList>
    </citation>
    <scope>NUCLEOTIDE SEQUENCE</scope>
    <source>
        <strain evidence="3">PS9179</strain>
        <tissue evidence="3">Whole animal</tissue>
    </source>
</reference>
<dbReference type="GO" id="GO:0030163">
    <property type="term" value="P:protein catabolic process"/>
    <property type="evidence" value="ECO:0007669"/>
    <property type="project" value="InterPro"/>
</dbReference>
<feature type="coiled-coil region" evidence="1">
    <location>
        <begin position="373"/>
        <end position="438"/>
    </location>
</feature>
<evidence type="ECO:0000313" key="4">
    <source>
        <dbReference type="Proteomes" id="UP001175271"/>
    </source>
</evidence>
<evidence type="ECO:0000256" key="1">
    <source>
        <dbReference type="SAM" id="Coils"/>
    </source>
</evidence>
<feature type="region of interest" description="Disordered" evidence="2">
    <location>
        <begin position="60"/>
        <end position="82"/>
    </location>
</feature>
<evidence type="ECO:0000256" key="2">
    <source>
        <dbReference type="SAM" id="MobiDB-lite"/>
    </source>
</evidence>
<gene>
    <name evidence="3" type="ORF">QR680_018913</name>
</gene>
<dbReference type="Gene3D" id="3.40.50.300">
    <property type="entry name" value="P-loop containing nucleotide triphosphate hydrolases"/>
    <property type="match status" value="1"/>
</dbReference>
<dbReference type="GO" id="GO:0004176">
    <property type="term" value="F:ATP-dependent peptidase activity"/>
    <property type="evidence" value="ECO:0007669"/>
    <property type="project" value="InterPro"/>
</dbReference>
<dbReference type="Proteomes" id="UP001175271">
    <property type="component" value="Unassembled WGS sequence"/>
</dbReference>
<dbReference type="PANTHER" id="PTHR10046">
    <property type="entry name" value="ATP DEPENDENT LON PROTEASE FAMILY MEMBER"/>
    <property type="match status" value="1"/>
</dbReference>
<keyword evidence="1" id="KW-0175">Coiled coil</keyword>
<feature type="region of interest" description="Disordered" evidence="2">
    <location>
        <begin position="604"/>
        <end position="632"/>
    </location>
</feature>
<dbReference type="AlphaFoldDB" id="A0AA39HLN2"/>
<dbReference type="InterPro" id="IPR027065">
    <property type="entry name" value="Lon_Prtase"/>
</dbReference>
<evidence type="ECO:0000313" key="3">
    <source>
        <dbReference type="EMBL" id="KAK0406959.1"/>
    </source>
</evidence>
<proteinExistence type="predicted"/>
<organism evidence="3 4">
    <name type="scientific">Steinernema hermaphroditum</name>
    <dbReference type="NCBI Taxonomy" id="289476"/>
    <lineage>
        <taxon>Eukaryota</taxon>
        <taxon>Metazoa</taxon>
        <taxon>Ecdysozoa</taxon>
        <taxon>Nematoda</taxon>
        <taxon>Chromadorea</taxon>
        <taxon>Rhabditida</taxon>
        <taxon>Tylenchina</taxon>
        <taxon>Panagrolaimomorpha</taxon>
        <taxon>Strongyloidoidea</taxon>
        <taxon>Steinernematidae</taxon>
        <taxon>Steinernema</taxon>
    </lineage>
</organism>
<dbReference type="GO" id="GO:0005524">
    <property type="term" value="F:ATP binding"/>
    <property type="evidence" value="ECO:0007669"/>
    <property type="project" value="InterPro"/>
</dbReference>
<feature type="region of interest" description="Disordered" evidence="2">
    <location>
        <begin position="1"/>
        <end position="40"/>
    </location>
</feature>
<dbReference type="InterPro" id="IPR027417">
    <property type="entry name" value="P-loop_NTPase"/>
</dbReference>
<name>A0AA39HLN2_9BILA</name>